<reference evidence="4" key="1">
    <citation type="journal article" date="2020" name="mSystems">
        <title>Genome- and Community-Level Interaction Insights into Carbon Utilization and Element Cycling Functions of Hydrothermarchaeota in Hydrothermal Sediment.</title>
        <authorList>
            <person name="Zhou Z."/>
            <person name="Liu Y."/>
            <person name="Xu W."/>
            <person name="Pan J."/>
            <person name="Luo Z.H."/>
            <person name="Li M."/>
        </authorList>
    </citation>
    <scope>NUCLEOTIDE SEQUENCE [LARGE SCALE GENOMIC DNA]</scope>
    <source>
        <strain evidence="4">HyVt-346</strain>
    </source>
</reference>
<dbReference type="GO" id="GO:0008942">
    <property type="term" value="F:nitrite reductase [NAD(P)H] activity"/>
    <property type="evidence" value="ECO:0007669"/>
    <property type="project" value="InterPro"/>
</dbReference>
<sequence length="118" mass="12966">MSWYKIGTLNDLVLHSGICAQVNNQQVAVFYIPNDKQSVFAISNFDPIGKANVLARGIVGSLQTRLVVASPLYKQHFCLTTGQCLEAETIRVPVYKTKIEHDQVFISSQPVLTASAIS</sequence>
<proteinExistence type="predicted"/>
<evidence type="ECO:0000256" key="2">
    <source>
        <dbReference type="ARBA" id="ARBA00023063"/>
    </source>
</evidence>
<evidence type="ECO:0000313" key="4">
    <source>
        <dbReference type="EMBL" id="HEA18356.1"/>
    </source>
</evidence>
<dbReference type="InterPro" id="IPR017881">
    <property type="entry name" value="NirD"/>
</dbReference>
<dbReference type="PANTHER" id="PTHR40562:SF1">
    <property type="entry name" value="NITRITE REDUCTASE (NADH) SMALL SUBUNIT"/>
    <property type="match status" value="1"/>
</dbReference>
<dbReference type="GO" id="GO:0042128">
    <property type="term" value="P:nitrate assimilation"/>
    <property type="evidence" value="ECO:0007669"/>
    <property type="project" value="UniProtKB-KW"/>
</dbReference>
<dbReference type="PROSITE" id="PS51300">
    <property type="entry name" value="NIRD"/>
    <property type="match status" value="1"/>
</dbReference>
<feature type="domain" description="Rieske-like [2Fe-2S]" evidence="3">
    <location>
        <begin position="2"/>
        <end position="106"/>
    </location>
</feature>
<name>A0A7V1D1S6_9GAMM</name>
<keyword evidence="2" id="KW-0534">Nitrate assimilation</keyword>
<comment type="caution">
    <text evidence="4">The sequence shown here is derived from an EMBL/GenBank/DDBJ whole genome shotgun (WGS) entry which is preliminary data.</text>
</comment>
<dbReference type="NCBIfam" id="TIGR02378">
    <property type="entry name" value="nirD_assim_sml"/>
    <property type="match status" value="1"/>
</dbReference>
<dbReference type="PANTHER" id="PTHR40562">
    <property type="match status" value="1"/>
</dbReference>
<keyword evidence="1" id="KW-0560">Oxidoreductase</keyword>
<dbReference type="GO" id="GO:0051537">
    <property type="term" value="F:2 iron, 2 sulfur cluster binding"/>
    <property type="evidence" value="ECO:0007669"/>
    <property type="project" value="InterPro"/>
</dbReference>
<organism evidence="4">
    <name type="scientific">Pseudoalteromonas prydzensis</name>
    <dbReference type="NCBI Taxonomy" id="182141"/>
    <lineage>
        <taxon>Bacteria</taxon>
        <taxon>Pseudomonadati</taxon>
        <taxon>Pseudomonadota</taxon>
        <taxon>Gammaproteobacteria</taxon>
        <taxon>Alteromonadales</taxon>
        <taxon>Pseudoalteromonadaceae</taxon>
        <taxon>Pseudoalteromonas</taxon>
    </lineage>
</organism>
<dbReference type="RefSeq" id="WP_304184453.1">
    <property type="nucleotide sequence ID" value="NZ_DRGM01000185.1"/>
</dbReference>
<dbReference type="EMBL" id="DRGM01000185">
    <property type="protein sequence ID" value="HEA18356.1"/>
    <property type="molecule type" value="Genomic_DNA"/>
</dbReference>
<accession>A0A7V1D1S6</accession>
<dbReference type="AlphaFoldDB" id="A0A7V1D1S6"/>
<dbReference type="InterPro" id="IPR036922">
    <property type="entry name" value="Rieske_2Fe-2S_sf"/>
</dbReference>
<dbReference type="SUPFAM" id="SSF50022">
    <property type="entry name" value="ISP domain"/>
    <property type="match status" value="1"/>
</dbReference>
<dbReference type="InterPro" id="IPR012748">
    <property type="entry name" value="Rieske-like_NirD"/>
</dbReference>
<evidence type="ECO:0000256" key="1">
    <source>
        <dbReference type="ARBA" id="ARBA00023002"/>
    </source>
</evidence>
<dbReference type="CDD" id="cd03529">
    <property type="entry name" value="Rieske_NirD"/>
    <property type="match status" value="1"/>
</dbReference>
<dbReference type="Pfam" id="PF13806">
    <property type="entry name" value="Rieske_2"/>
    <property type="match status" value="1"/>
</dbReference>
<evidence type="ECO:0000259" key="3">
    <source>
        <dbReference type="Pfam" id="PF13806"/>
    </source>
</evidence>
<gene>
    <name evidence="4" type="primary">nirD</name>
    <name evidence="4" type="ORF">ENH88_18335</name>
</gene>
<protein>
    <submittedName>
        <fullName evidence="4">Nitrite reductase small subunit NirD</fullName>
    </submittedName>
</protein>
<dbReference type="Gene3D" id="2.102.10.10">
    <property type="entry name" value="Rieske [2Fe-2S] iron-sulphur domain"/>
    <property type="match status" value="1"/>
</dbReference>
<dbReference type="Proteomes" id="UP000886188">
    <property type="component" value="Unassembled WGS sequence"/>
</dbReference>